<evidence type="ECO:0000313" key="2">
    <source>
        <dbReference type="Proteomes" id="UP000324800"/>
    </source>
</evidence>
<organism evidence="1 2">
    <name type="scientific">Streblomastix strix</name>
    <dbReference type="NCBI Taxonomy" id="222440"/>
    <lineage>
        <taxon>Eukaryota</taxon>
        <taxon>Metamonada</taxon>
        <taxon>Preaxostyla</taxon>
        <taxon>Oxymonadida</taxon>
        <taxon>Streblomastigidae</taxon>
        <taxon>Streblomastix</taxon>
    </lineage>
</organism>
<accession>A0A5J4QM56</accession>
<name>A0A5J4QM56_9EUKA</name>
<protein>
    <submittedName>
        <fullName evidence="1">Uncharacterized protein</fullName>
    </submittedName>
</protein>
<dbReference type="Proteomes" id="UP000324800">
    <property type="component" value="Unassembled WGS sequence"/>
</dbReference>
<gene>
    <name evidence="1" type="ORF">EZS28_054371</name>
</gene>
<comment type="caution">
    <text evidence="1">The sequence shown here is derived from an EMBL/GenBank/DDBJ whole genome shotgun (WGS) entry which is preliminary data.</text>
</comment>
<dbReference type="EMBL" id="SNRW01044776">
    <property type="protein sequence ID" value="KAA6322956.1"/>
    <property type="molecule type" value="Genomic_DNA"/>
</dbReference>
<sequence>MIVESTENYYNEQIVGNLRTPEDMNGLFNDETKQYYEIDPPLYSKHQKYSFDNHKPISAVFGFTLISKAPAT</sequence>
<dbReference type="AlphaFoldDB" id="A0A5J4QM56"/>
<reference evidence="1 2" key="1">
    <citation type="submission" date="2019-03" db="EMBL/GenBank/DDBJ databases">
        <title>Single cell metagenomics reveals metabolic interactions within the superorganism composed of flagellate Streblomastix strix and complex community of Bacteroidetes bacteria on its surface.</title>
        <authorList>
            <person name="Treitli S.C."/>
            <person name="Kolisko M."/>
            <person name="Husnik F."/>
            <person name="Keeling P."/>
            <person name="Hampl V."/>
        </authorList>
    </citation>
    <scope>NUCLEOTIDE SEQUENCE [LARGE SCALE GENOMIC DNA]</scope>
    <source>
        <strain evidence="1">ST1C</strain>
    </source>
</reference>
<proteinExistence type="predicted"/>
<evidence type="ECO:0000313" key="1">
    <source>
        <dbReference type="EMBL" id="KAA6322956.1"/>
    </source>
</evidence>